<accession>A0AAD1VKU7</accession>
<dbReference type="AlphaFoldDB" id="A0AAD1VKU7"/>
<keyword evidence="2" id="KW-1185">Reference proteome</keyword>
<dbReference type="Proteomes" id="UP001295444">
    <property type="component" value="Chromosome 01"/>
</dbReference>
<sequence>MADNQVSPPEPEEQALSLADIRADIRALTSSMVMEMDLKSTSDTLHEAICLEVAMLGNDIAAQGNRIQVLKVAEQAMTGLIEADNPAITRQGTILLNLRRQAEDLDNRGRRSNIRIRNLPEPNGDENVEATLTTLLEEILGPDTPPSITFDRAHRATRPRTADNSPRDIICCLHEYR</sequence>
<dbReference type="EMBL" id="OW240912">
    <property type="protein sequence ID" value="CAH2223222.1"/>
    <property type="molecule type" value="Genomic_DNA"/>
</dbReference>
<evidence type="ECO:0000313" key="1">
    <source>
        <dbReference type="EMBL" id="CAH2223222.1"/>
    </source>
</evidence>
<reference evidence="1" key="1">
    <citation type="submission" date="2022-03" db="EMBL/GenBank/DDBJ databases">
        <authorList>
            <person name="Alioto T."/>
            <person name="Alioto T."/>
            <person name="Gomez Garrido J."/>
        </authorList>
    </citation>
    <scope>NUCLEOTIDE SEQUENCE</scope>
</reference>
<feature type="non-terminal residue" evidence="1">
    <location>
        <position position="177"/>
    </location>
</feature>
<protein>
    <submittedName>
        <fullName evidence="1">Uncharacterized protein</fullName>
    </submittedName>
</protein>
<organism evidence="1 2">
    <name type="scientific">Pelobates cultripes</name>
    <name type="common">Western spadefoot toad</name>
    <dbReference type="NCBI Taxonomy" id="61616"/>
    <lineage>
        <taxon>Eukaryota</taxon>
        <taxon>Metazoa</taxon>
        <taxon>Chordata</taxon>
        <taxon>Craniata</taxon>
        <taxon>Vertebrata</taxon>
        <taxon>Euteleostomi</taxon>
        <taxon>Amphibia</taxon>
        <taxon>Batrachia</taxon>
        <taxon>Anura</taxon>
        <taxon>Pelobatoidea</taxon>
        <taxon>Pelobatidae</taxon>
        <taxon>Pelobates</taxon>
    </lineage>
</organism>
<evidence type="ECO:0000313" key="2">
    <source>
        <dbReference type="Proteomes" id="UP001295444"/>
    </source>
</evidence>
<proteinExistence type="predicted"/>
<gene>
    <name evidence="1" type="ORF">PECUL_23A032510</name>
</gene>
<dbReference type="Gene3D" id="3.30.70.1820">
    <property type="entry name" value="L1 transposable element, RRM domain"/>
    <property type="match status" value="1"/>
</dbReference>
<name>A0AAD1VKU7_PELCU</name>